<dbReference type="Pfam" id="PF05869">
    <property type="entry name" value="Dam"/>
    <property type="match status" value="1"/>
</dbReference>
<name>A0ABS0QLK7_9STAP</name>
<dbReference type="GO" id="GO:0008168">
    <property type="term" value="F:methyltransferase activity"/>
    <property type="evidence" value="ECO:0007669"/>
    <property type="project" value="UniProtKB-KW"/>
</dbReference>
<dbReference type="RefSeq" id="WP_198092487.1">
    <property type="nucleotide sequence ID" value="NZ_JAEDAQ010000002.1"/>
</dbReference>
<evidence type="ECO:0000313" key="2">
    <source>
        <dbReference type="Proteomes" id="UP000597038"/>
    </source>
</evidence>
<reference evidence="1 2" key="1">
    <citation type="submission" date="2020-12" db="EMBL/GenBank/DDBJ databases">
        <title>Genomic analysis of Staphylococcus felis from a cat with skin infection.</title>
        <authorList>
            <person name="Aslantas O."/>
            <person name="Keskin O."/>
            <person name="Buyukaltay K."/>
            <person name="Gullu Yucetepe A."/>
        </authorList>
    </citation>
    <scope>NUCLEOTIDE SEQUENCE [LARGE SCALE GENOMIC DNA]</scope>
    <source>
        <strain evidence="1 2">HARRANVET</strain>
    </source>
</reference>
<dbReference type="Proteomes" id="UP000597038">
    <property type="component" value="Unassembled WGS sequence"/>
</dbReference>
<gene>
    <name evidence="1" type="ORF">I9026_01820</name>
</gene>
<proteinExistence type="predicted"/>
<keyword evidence="2" id="KW-1185">Reference proteome</keyword>
<accession>A0ABS0QLK7</accession>
<comment type="caution">
    <text evidence="1">The sequence shown here is derived from an EMBL/GenBank/DDBJ whole genome shotgun (WGS) entry which is preliminary data.</text>
</comment>
<organism evidence="1 2">
    <name type="scientific">Staphylococcus felis</name>
    <dbReference type="NCBI Taxonomy" id="46127"/>
    <lineage>
        <taxon>Bacteria</taxon>
        <taxon>Bacillati</taxon>
        <taxon>Bacillota</taxon>
        <taxon>Bacilli</taxon>
        <taxon>Bacillales</taxon>
        <taxon>Staphylococcaceae</taxon>
        <taxon>Staphylococcus</taxon>
    </lineage>
</organism>
<evidence type="ECO:0000313" key="1">
    <source>
        <dbReference type="EMBL" id="MBH9580109.1"/>
    </source>
</evidence>
<dbReference type="InterPro" id="IPR002052">
    <property type="entry name" value="DNA_methylase_N6_adenine_CS"/>
</dbReference>
<dbReference type="InterPro" id="IPR008593">
    <property type="entry name" value="Dam_MeTrfase"/>
</dbReference>
<protein>
    <submittedName>
        <fullName evidence="1">Adenine methyltransferase</fullName>
    </submittedName>
</protein>
<keyword evidence="1" id="KW-0489">Methyltransferase</keyword>
<dbReference type="EMBL" id="JAEDAQ010000002">
    <property type="protein sequence ID" value="MBH9580109.1"/>
    <property type="molecule type" value="Genomic_DNA"/>
</dbReference>
<sequence>MTNLSVHYSSVSNEWTTPQELFDYLNDIYGFTLDPCSDGINAKCSKYFTENDDGLSQDWSNEIVFMNPPYGRAIKDWIKKAYEESQKGATVIALIPSRTDTKYWHDYCMKANKITLIKGRVKFGDGKNSAPFPSAIVEFKPAHTHTHTHTHRFWMQWTL</sequence>
<dbReference type="GO" id="GO:0032259">
    <property type="term" value="P:methylation"/>
    <property type="evidence" value="ECO:0007669"/>
    <property type="project" value="UniProtKB-KW"/>
</dbReference>
<keyword evidence="1" id="KW-0808">Transferase</keyword>
<dbReference type="PROSITE" id="PS00092">
    <property type="entry name" value="N6_MTASE"/>
    <property type="match status" value="1"/>
</dbReference>